<dbReference type="SUPFAM" id="SSF53756">
    <property type="entry name" value="UDP-Glycosyltransferase/glycogen phosphorylase"/>
    <property type="match status" value="1"/>
</dbReference>
<proteinExistence type="inferred from homology"/>
<sequence length="186" mass="21164">MDPRVDMLIGVKKTVAVSAYGITPYVREVTGVPINPSYIPGPYTTYSDEMTFWERLDNFKLKVELEYRSLNWERETLDFFHKVYPDSRISGTFSGAHPNIYRMKWIPQMDLLADKRLSLFITHAGMNSVVEATFAGKPMVVIPLFGDQFLNAKNTRRGGRAVMIDRSKLNKDVLVAAIRETLSPNA</sequence>
<protein>
    <recommendedName>
        <fullName evidence="2">glucuronosyltransferase</fullName>
        <ecNumber evidence="2">2.4.1.17</ecNumber>
    </recommendedName>
</protein>
<evidence type="ECO:0000256" key="5">
    <source>
        <dbReference type="ARBA" id="ARBA00022729"/>
    </source>
</evidence>
<dbReference type="GO" id="GO:0015020">
    <property type="term" value="F:glucuronosyltransferase activity"/>
    <property type="evidence" value="ECO:0007669"/>
    <property type="project" value="UniProtKB-EC"/>
</dbReference>
<comment type="catalytic activity">
    <reaction evidence="6">
        <text>glucuronate acceptor + UDP-alpha-D-glucuronate = acceptor beta-D-glucuronoside + UDP + H(+)</text>
        <dbReference type="Rhea" id="RHEA:21032"/>
        <dbReference type="ChEBI" id="CHEBI:15378"/>
        <dbReference type="ChEBI" id="CHEBI:58052"/>
        <dbReference type="ChEBI" id="CHEBI:58223"/>
        <dbReference type="ChEBI" id="CHEBI:132367"/>
        <dbReference type="ChEBI" id="CHEBI:132368"/>
        <dbReference type="EC" id="2.4.1.17"/>
    </reaction>
</comment>
<keyword evidence="8" id="KW-1185">Reference proteome</keyword>
<evidence type="ECO:0000256" key="1">
    <source>
        <dbReference type="ARBA" id="ARBA00009995"/>
    </source>
</evidence>
<keyword evidence="4" id="KW-0808">Transferase</keyword>
<keyword evidence="5" id="KW-0732">Signal</keyword>
<dbReference type="PANTHER" id="PTHR48043">
    <property type="entry name" value="EG:EG0003.4 PROTEIN-RELATED"/>
    <property type="match status" value="1"/>
</dbReference>
<reference evidence="7 8" key="1">
    <citation type="submission" date="2015-09" db="EMBL/GenBank/DDBJ databases">
        <title>Draft genome of the parasitic nematode Teladorsagia circumcincta isolate WARC Sus (inbred).</title>
        <authorList>
            <person name="Mitreva M."/>
        </authorList>
    </citation>
    <scope>NUCLEOTIDE SEQUENCE [LARGE SCALE GENOMIC DNA]</scope>
    <source>
        <strain evidence="7 8">S</strain>
    </source>
</reference>
<dbReference type="Proteomes" id="UP000230423">
    <property type="component" value="Unassembled WGS sequence"/>
</dbReference>
<organism evidence="7 8">
    <name type="scientific">Teladorsagia circumcincta</name>
    <name type="common">Brown stomach worm</name>
    <name type="synonym">Ostertagia circumcincta</name>
    <dbReference type="NCBI Taxonomy" id="45464"/>
    <lineage>
        <taxon>Eukaryota</taxon>
        <taxon>Metazoa</taxon>
        <taxon>Ecdysozoa</taxon>
        <taxon>Nematoda</taxon>
        <taxon>Chromadorea</taxon>
        <taxon>Rhabditida</taxon>
        <taxon>Rhabditina</taxon>
        <taxon>Rhabditomorpha</taxon>
        <taxon>Strongyloidea</taxon>
        <taxon>Trichostrongylidae</taxon>
        <taxon>Teladorsagia</taxon>
    </lineage>
</organism>
<evidence type="ECO:0000256" key="3">
    <source>
        <dbReference type="ARBA" id="ARBA00022676"/>
    </source>
</evidence>
<dbReference type="AlphaFoldDB" id="A0A2G9URF2"/>
<evidence type="ECO:0000313" key="7">
    <source>
        <dbReference type="EMBL" id="PIO72824.1"/>
    </source>
</evidence>
<evidence type="ECO:0000256" key="2">
    <source>
        <dbReference type="ARBA" id="ARBA00012544"/>
    </source>
</evidence>
<name>A0A2G9URF2_TELCI</name>
<dbReference type="EMBL" id="KZ345586">
    <property type="protein sequence ID" value="PIO72824.1"/>
    <property type="molecule type" value="Genomic_DNA"/>
</dbReference>
<evidence type="ECO:0000313" key="8">
    <source>
        <dbReference type="Proteomes" id="UP000230423"/>
    </source>
</evidence>
<dbReference type="PANTHER" id="PTHR48043:SF23">
    <property type="entry name" value="UDP-GLUCURONOSYLTRANSFERASE"/>
    <property type="match status" value="1"/>
</dbReference>
<gene>
    <name evidence="7" type="ORF">TELCIR_05226</name>
</gene>
<dbReference type="OrthoDB" id="5835829at2759"/>
<comment type="similarity">
    <text evidence="1">Belongs to the UDP-glycosyltransferase family.</text>
</comment>
<accession>A0A2G9URF2</accession>
<dbReference type="InterPro" id="IPR002213">
    <property type="entry name" value="UDP_glucos_trans"/>
</dbReference>
<dbReference type="InterPro" id="IPR050271">
    <property type="entry name" value="UDP-glycosyltransferase"/>
</dbReference>
<dbReference type="EC" id="2.4.1.17" evidence="2"/>
<evidence type="ECO:0000256" key="4">
    <source>
        <dbReference type="ARBA" id="ARBA00022679"/>
    </source>
</evidence>
<dbReference type="Pfam" id="PF00201">
    <property type="entry name" value="UDPGT"/>
    <property type="match status" value="1"/>
</dbReference>
<dbReference type="CDD" id="cd03784">
    <property type="entry name" value="GT1_Gtf-like"/>
    <property type="match status" value="1"/>
</dbReference>
<keyword evidence="3" id="KW-0328">Glycosyltransferase</keyword>
<evidence type="ECO:0000256" key="6">
    <source>
        <dbReference type="ARBA" id="ARBA00047475"/>
    </source>
</evidence>
<dbReference type="Gene3D" id="3.40.50.2000">
    <property type="entry name" value="Glycogen Phosphorylase B"/>
    <property type="match status" value="1"/>
</dbReference>